<dbReference type="Pfam" id="PF21158">
    <property type="entry name" value="flgK_1st_1"/>
    <property type="match status" value="1"/>
</dbReference>
<accession>A0A158DH69</accession>
<comment type="caution">
    <text evidence="11">The sequence shown here is derived from an EMBL/GenBank/DDBJ whole genome shotgun (WGS) entry which is preliminary data.</text>
</comment>
<keyword evidence="11" id="KW-0969">Cilium</keyword>
<dbReference type="RefSeq" id="WP_086973658.1">
    <property type="nucleotide sequence ID" value="NZ_FCOJ02000088.1"/>
</dbReference>
<evidence type="ECO:0000256" key="1">
    <source>
        <dbReference type="ARBA" id="ARBA00004365"/>
    </source>
</evidence>
<keyword evidence="11" id="KW-0966">Cell projection</keyword>
<dbReference type="GO" id="GO:0044780">
    <property type="term" value="P:bacterial-type flagellum assembly"/>
    <property type="evidence" value="ECO:0007669"/>
    <property type="project" value="InterPro"/>
</dbReference>
<dbReference type="GO" id="GO:0005576">
    <property type="term" value="C:extracellular region"/>
    <property type="evidence" value="ECO:0007669"/>
    <property type="project" value="UniProtKB-SubCell"/>
</dbReference>
<dbReference type="NCBIfam" id="TIGR02492">
    <property type="entry name" value="flgK_ends"/>
    <property type="match status" value="1"/>
</dbReference>
<comment type="similarity">
    <text evidence="3">Belongs to the flagella basal body rod proteins family.</text>
</comment>
<keyword evidence="6" id="KW-0975">Bacterial flagellum</keyword>
<dbReference type="PANTHER" id="PTHR30033">
    <property type="entry name" value="FLAGELLAR HOOK-ASSOCIATED PROTEIN 1"/>
    <property type="match status" value="1"/>
</dbReference>
<dbReference type="Pfam" id="PF21159">
    <property type="entry name" value="FlgK_2nd"/>
    <property type="match status" value="1"/>
</dbReference>
<dbReference type="OrthoDB" id="9802553at2"/>
<dbReference type="EMBL" id="FCOJ02000088">
    <property type="protein sequence ID" value="SAK93982.1"/>
    <property type="molecule type" value="Genomic_DNA"/>
</dbReference>
<dbReference type="SUPFAM" id="SSF64518">
    <property type="entry name" value="Phase 1 flagellin"/>
    <property type="match status" value="2"/>
</dbReference>
<evidence type="ECO:0000259" key="10">
    <source>
        <dbReference type="Pfam" id="PF22638"/>
    </source>
</evidence>
<dbReference type="PRINTS" id="PR01005">
    <property type="entry name" value="FLGHOOKAP1"/>
</dbReference>
<dbReference type="InterPro" id="IPR010930">
    <property type="entry name" value="Flg_bb/hook_C_dom"/>
</dbReference>
<evidence type="ECO:0000256" key="5">
    <source>
        <dbReference type="ARBA" id="ARBA00022525"/>
    </source>
</evidence>
<comment type="subcellular location">
    <subcellularLocation>
        <location evidence="1">Bacterial flagellum</location>
    </subcellularLocation>
    <subcellularLocation>
        <location evidence="2">Secreted</location>
    </subcellularLocation>
</comment>
<name>A0A158DH69_9BURK</name>
<evidence type="ECO:0000313" key="12">
    <source>
        <dbReference type="Proteomes" id="UP000054596"/>
    </source>
</evidence>
<dbReference type="PANTHER" id="PTHR30033:SF1">
    <property type="entry name" value="FLAGELLAR HOOK-ASSOCIATED PROTEIN 1"/>
    <property type="match status" value="1"/>
</dbReference>
<feature type="domain" description="Flagellar hook-associated protein 1 D3" evidence="9">
    <location>
        <begin position="445"/>
        <end position="536"/>
    </location>
</feature>
<evidence type="ECO:0000313" key="11">
    <source>
        <dbReference type="EMBL" id="SAK93982.1"/>
    </source>
</evidence>
<evidence type="ECO:0000259" key="9">
    <source>
        <dbReference type="Pfam" id="PF21159"/>
    </source>
</evidence>
<protein>
    <recommendedName>
        <fullName evidence="4">Flagellar hook-associated protein 1</fullName>
    </recommendedName>
</protein>
<dbReference type="InterPro" id="IPR049474">
    <property type="entry name" value="FlgK_D3"/>
</dbReference>
<dbReference type="Pfam" id="PF22638">
    <property type="entry name" value="FlgK_D1"/>
    <property type="match status" value="1"/>
</dbReference>
<evidence type="ECO:0000259" key="7">
    <source>
        <dbReference type="Pfam" id="PF06429"/>
    </source>
</evidence>
<keyword evidence="11" id="KW-0282">Flagellum</keyword>
<sequence length="647" mass="66233">MSNNIFSIGLSGLNAAQWGLTTTGQNISNAATPGYTLEKVAYQESSGQYTGSGYLGNGVQAVTVTRQYSQYLTTQVNNTQSSSSAASTYYSLISQLNNLVGDPTKGIAQGITSYFSGLQSVANSASSTATRQSLMSSAQTLADQINSAGQQYDALRQSVNTQLTSAVSQINGYSQQIADLNKQINIASAGGQQPNQLLDQRDQLVTNLSSMIGVQVVQTGGNYNVFIGNGQPLVVGNTQYGLQTAPSPSDPSELTVAYQASNGATQTPANMQYLDNSALTGGTVGGLIDFRTQTLDPAQAQLGAIATSFANQLNGQNALGLDLNGQPGGKLFSTTDPTIVANARNKGTGMPTATIADGTQPPTNDFTVTYDGSKYTVTDPASGQTLGTIDPATATNKTINGLNIDVSSLSGAQSGDSFTIQPTRAALDNFKLTTSNGAAIAAASPAVTSAASANTGTASISSATVTSNAMTSDINLKYSASAAGFTADVPVTVGTTTYAANTTIPYDASKGLTVSANGVSATISGTPKDNDAFTIAQNKGGTSDGSNALAMSKLVSAKSLNGGADTLTSSYAGYVNTIGNQTNQLKATSTAQTALLSQATSAQQSVQGVNLNEEAANLIQYQQLYQANSKVIQTASTLFQSLLGMFN</sequence>
<evidence type="ECO:0000259" key="8">
    <source>
        <dbReference type="Pfam" id="PF21158"/>
    </source>
</evidence>
<feature type="domain" description="Flagellar basal-body/hook protein C-terminal" evidence="7">
    <location>
        <begin position="608"/>
        <end position="644"/>
    </location>
</feature>
<dbReference type="InterPro" id="IPR002371">
    <property type="entry name" value="FlgK"/>
</dbReference>
<dbReference type="Proteomes" id="UP000054596">
    <property type="component" value="Unassembled WGS sequence"/>
</dbReference>
<organism evidence="11 12">
    <name type="scientific">Caballeronia glebae</name>
    <dbReference type="NCBI Taxonomy" id="1777143"/>
    <lineage>
        <taxon>Bacteria</taxon>
        <taxon>Pseudomonadati</taxon>
        <taxon>Pseudomonadota</taxon>
        <taxon>Betaproteobacteria</taxon>
        <taxon>Burkholderiales</taxon>
        <taxon>Burkholderiaceae</taxon>
        <taxon>Caballeronia</taxon>
    </lineage>
</organism>
<proteinExistence type="inferred from homology"/>
<reference evidence="11" key="1">
    <citation type="submission" date="2016-01" db="EMBL/GenBank/DDBJ databases">
        <authorList>
            <person name="Peeters C."/>
        </authorList>
    </citation>
    <scope>NUCLEOTIDE SEQUENCE [LARGE SCALE GENOMIC DNA]</scope>
    <source>
        <strain evidence="11">LMG 29325</strain>
    </source>
</reference>
<dbReference type="InterPro" id="IPR053927">
    <property type="entry name" value="FlgK_helical"/>
</dbReference>
<dbReference type="InterPro" id="IPR049119">
    <property type="entry name" value="FlgK_D2-like"/>
</dbReference>
<dbReference type="Pfam" id="PF06429">
    <property type="entry name" value="Flg_bbr_C"/>
    <property type="match status" value="1"/>
</dbReference>
<dbReference type="AlphaFoldDB" id="A0A158DH69"/>
<evidence type="ECO:0000256" key="2">
    <source>
        <dbReference type="ARBA" id="ARBA00004613"/>
    </source>
</evidence>
<dbReference type="GO" id="GO:0009424">
    <property type="term" value="C:bacterial-type flagellum hook"/>
    <property type="evidence" value="ECO:0007669"/>
    <property type="project" value="InterPro"/>
</dbReference>
<evidence type="ECO:0000256" key="4">
    <source>
        <dbReference type="ARBA" id="ARBA00016244"/>
    </source>
</evidence>
<evidence type="ECO:0000256" key="6">
    <source>
        <dbReference type="ARBA" id="ARBA00023143"/>
    </source>
</evidence>
<keyword evidence="12" id="KW-1185">Reference proteome</keyword>
<feature type="domain" description="Flagellar hook-associated protein 1 D2-like" evidence="8">
    <location>
        <begin position="341"/>
        <end position="422"/>
    </location>
</feature>
<gene>
    <name evidence="11" type="ORF">AWB82_06763</name>
</gene>
<dbReference type="STRING" id="1777143.AWB82_06763"/>
<feature type="domain" description="Flagellar hook-associated protein FlgK helical" evidence="10">
    <location>
        <begin position="93"/>
        <end position="332"/>
    </location>
</feature>
<evidence type="ECO:0000256" key="3">
    <source>
        <dbReference type="ARBA" id="ARBA00009677"/>
    </source>
</evidence>
<keyword evidence="5" id="KW-0964">Secreted</keyword>
<dbReference type="GO" id="GO:0005198">
    <property type="term" value="F:structural molecule activity"/>
    <property type="evidence" value="ECO:0007669"/>
    <property type="project" value="InterPro"/>
</dbReference>